<dbReference type="GO" id="GO:0030313">
    <property type="term" value="C:cell envelope"/>
    <property type="evidence" value="ECO:0007669"/>
    <property type="project" value="UniProtKB-SubCell"/>
</dbReference>
<dbReference type="InterPro" id="IPR034984">
    <property type="entry name" value="Imelysin-like_IPPA"/>
</dbReference>
<dbReference type="Proteomes" id="UP000683507">
    <property type="component" value="Chromosome"/>
</dbReference>
<comment type="subcellular location">
    <subcellularLocation>
        <location evidence="1">Cell envelope</location>
    </subcellularLocation>
</comment>
<name>A0A916JK44_9FLAO</name>
<proteinExistence type="predicted"/>
<dbReference type="CDD" id="cd14659">
    <property type="entry name" value="Imelysin-like_IPPA"/>
    <property type="match status" value="1"/>
</dbReference>
<reference evidence="4" key="1">
    <citation type="submission" date="2021-04" db="EMBL/GenBank/DDBJ databases">
        <authorList>
            <person name="Rodrigo-Torres L."/>
            <person name="Arahal R. D."/>
            <person name="Lucena T."/>
        </authorList>
    </citation>
    <scope>NUCLEOTIDE SEQUENCE</scope>
    <source>
        <strain evidence="4">AS29M-1</strain>
    </source>
</reference>
<dbReference type="EMBL" id="OU015584">
    <property type="protein sequence ID" value="CAG5076282.1"/>
    <property type="molecule type" value="Genomic_DNA"/>
</dbReference>
<protein>
    <recommendedName>
        <fullName evidence="3">Imelysin-like domain-containing protein</fullName>
    </recommendedName>
</protein>
<organism evidence="4 5">
    <name type="scientific">Parvicella tangerina</name>
    <dbReference type="NCBI Taxonomy" id="2829795"/>
    <lineage>
        <taxon>Bacteria</taxon>
        <taxon>Pseudomonadati</taxon>
        <taxon>Bacteroidota</taxon>
        <taxon>Flavobacteriia</taxon>
        <taxon>Flavobacteriales</taxon>
        <taxon>Parvicellaceae</taxon>
        <taxon>Parvicella</taxon>
    </lineage>
</organism>
<evidence type="ECO:0000259" key="3">
    <source>
        <dbReference type="Pfam" id="PF09375"/>
    </source>
</evidence>
<dbReference type="AlphaFoldDB" id="A0A916JK44"/>
<dbReference type="Pfam" id="PF09375">
    <property type="entry name" value="Peptidase_M75"/>
    <property type="match status" value="1"/>
</dbReference>
<evidence type="ECO:0000256" key="2">
    <source>
        <dbReference type="ARBA" id="ARBA00022729"/>
    </source>
</evidence>
<dbReference type="KEGG" id="ptan:CRYO30217_00037"/>
<dbReference type="Gene3D" id="1.20.1420.20">
    <property type="entry name" value="M75 peptidase, HXXE motif"/>
    <property type="match status" value="1"/>
</dbReference>
<gene>
    <name evidence="4" type="ORF">CRYO30217_00037</name>
</gene>
<accession>A0A916JK44</accession>
<evidence type="ECO:0000313" key="5">
    <source>
        <dbReference type="Proteomes" id="UP000683507"/>
    </source>
</evidence>
<keyword evidence="5" id="KW-1185">Reference proteome</keyword>
<dbReference type="RefSeq" id="WP_258540283.1">
    <property type="nucleotide sequence ID" value="NZ_OU015584.1"/>
</dbReference>
<evidence type="ECO:0000313" key="4">
    <source>
        <dbReference type="EMBL" id="CAG5076282.1"/>
    </source>
</evidence>
<evidence type="ECO:0000256" key="1">
    <source>
        <dbReference type="ARBA" id="ARBA00004196"/>
    </source>
</evidence>
<dbReference type="InterPro" id="IPR018976">
    <property type="entry name" value="Imelysin-like"/>
</dbReference>
<sequence length="380" mass="42282">MTCNKYLNSTLKNSVLISFLLLILGSLVSCIKEPEDNVYADDFDREAMLKNIASEYIIPGYNSYVTEVDSLEGALLRFNSSPTLATVQELRDQYIVTLKSWQTVSFLDFGPANVVALVAQTNTYPVDTTLIQTNITQGGYSLAAGNQYVAKGWQSLDYLLFKESDLQGCLDYLNSDPNIVVYIADVIDDIQLNTRYVINSWSTYKTEFIDNNLSNATGSSVSELMNAVIQSYEIYTRKGKIGLPAGVFNGFSQQPMPANAEGYFMEDKLDLARQNVSYLKRFLNGMNYEGTTDGLGLLDYGDYVEATIDGDRLSQVINSQLDVIMNISETNGLSWAEMVVQDPVTSQAIYTEYQKLIPYLKVDLTSALGVIVTYQDNDGD</sequence>
<dbReference type="InterPro" id="IPR038352">
    <property type="entry name" value="Imelysin_sf"/>
</dbReference>
<feature type="domain" description="Imelysin-like" evidence="3">
    <location>
        <begin position="57"/>
        <end position="301"/>
    </location>
</feature>
<keyword evidence="2" id="KW-0732">Signal</keyword>
<dbReference type="PROSITE" id="PS51257">
    <property type="entry name" value="PROKAR_LIPOPROTEIN"/>
    <property type="match status" value="1"/>
</dbReference>